<evidence type="ECO:0000256" key="4">
    <source>
        <dbReference type="SAM" id="MobiDB-lite"/>
    </source>
</evidence>
<dbReference type="InParanoid" id="A0A804PF06"/>
<keyword evidence="6" id="KW-1185">Reference proteome</keyword>
<dbReference type="Gene3D" id="3.30.10.10">
    <property type="entry name" value="Trypsin Inhibitor V, subunit A"/>
    <property type="match status" value="1"/>
</dbReference>
<dbReference type="Pfam" id="PF00280">
    <property type="entry name" value="potato_inhibit"/>
    <property type="match status" value="1"/>
</dbReference>
<dbReference type="Proteomes" id="UP000007305">
    <property type="component" value="Chromosome 5"/>
</dbReference>
<evidence type="ECO:0000256" key="1">
    <source>
        <dbReference type="ARBA" id="ARBA00008210"/>
    </source>
</evidence>
<dbReference type="InterPro" id="IPR000864">
    <property type="entry name" value="Prot_inh_pot1"/>
</dbReference>
<feature type="compositionally biased region" description="Basic and acidic residues" evidence="4">
    <location>
        <begin position="39"/>
        <end position="59"/>
    </location>
</feature>
<accession>A0A804PF06</accession>
<evidence type="ECO:0000313" key="5">
    <source>
        <dbReference type="EnsemblPlants" id="Zm00001eb230700_P001"/>
    </source>
</evidence>
<dbReference type="Gramene" id="Zm00001eb230700_T001">
    <property type="protein sequence ID" value="Zm00001eb230700_P001"/>
    <property type="gene ID" value="Zm00001eb230700"/>
</dbReference>
<dbReference type="PROSITE" id="PS00285">
    <property type="entry name" value="POTATO_INHIBITOR"/>
    <property type="match status" value="1"/>
</dbReference>
<dbReference type="SUPFAM" id="SSF54654">
    <property type="entry name" value="CI-2 family of serine protease inhibitors"/>
    <property type="match status" value="1"/>
</dbReference>
<reference evidence="5" key="2">
    <citation type="submission" date="2019-07" db="EMBL/GenBank/DDBJ databases">
        <authorList>
            <person name="Seetharam A."/>
            <person name="Woodhouse M."/>
            <person name="Cannon E."/>
        </authorList>
    </citation>
    <scope>NUCLEOTIDE SEQUENCE [LARGE SCALE GENOMIC DNA]</scope>
    <source>
        <strain evidence="5">cv. B73</strain>
    </source>
</reference>
<evidence type="ECO:0000256" key="2">
    <source>
        <dbReference type="ARBA" id="ARBA00022690"/>
    </source>
</evidence>
<name>A0A804PF06_MAIZE</name>
<protein>
    <submittedName>
        <fullName evidence="5">Uncharacterized protein</fullName>
    </submittedName>
</protein>
<feature type="region of interest" description="Disordered" evidence="4">
    <location>
        <begin position="39"/>
        <end position="83"/>
    </location>
</feature>
<organism evidence="5 6">
    <name type="scientific">Zea mays</name>
    <name type="common">Maize</name>
    <dbReference type="NCBI Taxonomy" id="4577"/>
    <lineage>
        <taxon>Eukaryota</taxon>
        <taxon>Viridiplantae</taxon>
        <taxon>Streptophyta</taxon>
        <taxon>Embryophyta</taxon>
        <taxon>Tracheophyta</taxon>
        <taxon>Spermatophyta</taxon>
        <taxon>Magnoliopsida</taxon>
        <taxon>Liliopsida</taxon>
        <taxon>Poales</taxon>
        <taxon>Poaceae</taxon>
        <taxon>PACMAD clade</taxon>
        <taxon>Panicoideae</taxon>
        <taxon>Andropogonodae</taxon>
        <taxon>Andropogoneae</taxon>
        <taxon>Tripsacinae</taxon>
        <taxon>Zea</taxon>
    </lineage>
</organism>
<dbReference type="InterPro" id="IPR036354">
    <property type="entry name" value="Prot_inh_pot1_sf"/>
</dbReference>
<comment type="similarity">
    <text evidence="1">Belongs to the protease inhibitor I13 (potato type I serine protease inhibitor) family.</text>
</comment>
<evidence type="ECO:0000313" key="6">
    <source>
        <dbReference type="Proteomes" id="UP000007305"/>
    </source>
</evidence>
<keyword evidence="2" id="KW-0646">Protease inhibitor</keyword>
<evidence type="ECO:0000256" key="3">
    <source>
        <dbReference type="ARBA" id="ARBA00022900"/>
    </source>
</evidence>
<dbReference type="AlphaFoldDB" id="A0A804PF06"/>
<feature type="compositionally biased region" description="Basic and acidic residues" evidence="4">
    <location>
        <begin position="73"/>
        <end position="83"/>
    </location>
</feature>
<dbReference type="GO" id="GO:0009611">
    <property type="term" value="P:response to wounding"/>
    <property type="evidence" value="ECO:0007669"/>
    <property type="project" value="InterPro"/>
</dbReference>
<keyword evidence="3" id="KW-0722">Serine protease inhibitor</keyword>
<dbReference type="FunCoup" id="A0A804PF06">
    <property type="interactions" value="16"/>
</dbReference>
<feature type="compositionally biased region" description="Basic residues" evidence="4">
    <location>
        <begin position="60"/>
        <end position="72"/>
    </location>
</feature>
<sequence>MERATPAAVAADDDGQKTSWPEVVGWVTLNAALQISSDRPDVSTDFYSDRDHPAADRLRPQPRHHRRRRPERRRQDSGHRLDRASGSFEWQRFAFHGTCTVHKTPFRSTAVEESVASMLSVECSASAALAIRSSRSR</sequence>
<reference evidence="5" key="3">
    <citation type="submission" date="2021-05" db="UniProtKB">
        <authorList>
            <consortium name="EnsemblPlants"/>
        </authorList>
    </citation>
    <scope>IDENTIFICATION</scope>
    <source>
        <strain evidence="5">cv. B73</strain>
    </source>
</reference>
<reference evidence="6" key="1">
    <citation type="journal article" date="2009" name="Science">
        <title>The B73 maize genome: complexity, diversity, and dynamics.</title>
        <authorList>
            <person name="Schnable P.S."/>
            <person name="Ware D."/>
            <person name="Fulton R.S."/>
            <person name="Stein J.C."/>
            <person name="Wei F."/>
            <person name="Pasternak S."/>
            <person name="Liang C."/>
            <person name="Zhang J."/>
            <person name="Fulton L."/>
            <person name="Graves T.A."/>
            <person name="Minx P."/>
            <person name="Reily A.D."/>
            <person name="Courtney L."/>
            <person name="Kruchowski S.S."/>
            <person name="Tomlinson C."/>
            <person name="Strong C."/>
            <person name="Delehaunty K."/>
            <person name="Fronick C."/>
            <person name="Courtney B."/>
            <person name="Rock S.M."/>
            <person name="Belter E."/>
            <person name="Du F."/>
            <person name="Kim K."/>
            <person name="Abbott R.M."/>
            <person name="Cotton M."/>
            <person name="Levy A."/>
            <person name="Marchetto P."/>
            <person name="Ochoa K."/>
            <person name="Jackson S.M."/>
            <person name="Gillam B."/>
            <person name="Chen W."/>
            <person name="Yan L."/>
            <person name="Higginbotham J."/>
            <person name="Cardenas M."/>
            <person name="Waligorski J."/>
            <person name="Applebaum E."/>
            <person name="Phelps L."/>
            <person name="Falcone J."/>
            <person name="Kanchi K."/>
            <person name="Thane T."/>
            <person name="Scimone A."/>
            <person name="Thane N."/>
            <person name="Henke J."/>
            <person name="Wang T."/>
            <person name="Ruppert J."/>
            <person name="Shah N."/>
            <person name="Rotter K."/>
            <person name="Hodges J."/>
            <person name="Ingenthron E."/>
            <person name="Cordes M."/>
            <person name="Kohlberg S."/>
            <person name="Sgro J."/>
            <person name="Delgado B."/>
            <person name="Mead K."/>
            <person name="Chinwalla A."/>
            <person name="Leonard S."/>
            <person name="Crouse K."/>
            <person name="Collura K."/>
            <person name="Kudrna D."/>
            <person name="Currie J."/>
            <person name="He R."/>
            <person name="Angelova A."/>
            <person name="Rajasekar S."/>
            <person name="Mueller T."/>
            <person name="Lomeli R."/>
            <person name="Scara G."/>
            <person name="Ko A."/>
            <person name="Delaney K."/>
            <person name="Wissotski M."/>
            <person name="Lopez G."/>
            <person name="Campos D."/>
            <person name="Braidotti M."/>
            <person name="Ashley E."/>
            <person name="Golser W."/>
            <person name="Kim H."/>
            <person name="Lee S."/>
            <person name="Lin J."/>
            <person name="Dujmic Z."/>
            <person name="Kim W."/>
            <person name="Talag J."/>
            <person name="Zuccolo A."/>
            <person name="Fan C."/>
            <person name="Sebastian A."/>
            <person name="Kramer M."/>
            <person name="Spiegel L."/>
            <person name="Nascimento L."/>
            <person name="Zutavern T."/>
            <person name="Miller B."/>
            <person name="Ambroise C."/>
            <person name="Muller S."/>
            <person name="Spooner W."/>
            <person name="Narechania A."/>
            <person name="Ren L."/>
            <person name="Wei S."/>
            <person name="Kumari S."/>
            <person name="Faga B."/>
            <person name="Levy M.J."/>
            <person name="McMahan L."/>
            <person name="Van Buren P."/>
            <person name="Vaughn M.W."/>
            <person name="Ying K."/>
            <person name="Yeh C.-T."/>
            <person name="Emrich S.J."/>
            <person name="Jia Y."/>
            <person name="Kalyanaraman A."/>
            <person name="Hsia A.-P."/>
            <person name="Barbazuk W.B."/>
            <person name="Baucom R.S."/>
            <person name="Brutnell T.P."/>
            <person name="Carpita N.C."/>
            <person name="Chaparro C."/>
            <person name="Chia J.-M."/>
            <person name="Deragon J.-M."/>
            <person name="Estill J.C."/>
            <person name="Fu Y."/>
            <person name="Jeddeloh J.A."/>
            <person name="Han Y."/>
            <person name="Lee H."/>
            <person name="Li P."/>
            <person name="Lisch D.R."/>
            <person name="Liu S."/>
            <person name="Liu Z."/>
            <person name="Nagel D.H."/>
            <person name="McCann M.C."/>
            <person name="SanMiguel P."/>
            <person name="Myers A.M."/>
            <person name="Nettleton D."/>
            <person name="Nguyen J."/>
            <person name="Penning B.W."/>
            <person name="Ponnala L."/>
            <person name="Schneider K.L."/>
            <person name="Schwartz D.C."/>
            <person name="Sharma A."/>
            <person name="Soderlund C."/>
            <person name="Springer N.M."/>
            <person name="Sun Q."/>
            <person name="Wang H."/>
            <person name="Waterman M."/>
            <person name="Westerman R."/>
            <person name="Wolfgruber T.K."/>
            <person name="Yang L."/>
            <person name="Yu Y."/>
            <person name="Zhang L."/>
            <person name="Zhou S."/>
            <person name="Zhu Q."/>
            <person name="Bennetzen J.L."/>
            <person name="Dawe R.K."/>
            <person name="Jiang J."/>
            <person name="Jiang N."/>
            <person name="Presting G.G."/>
            <person name="Wessler S.R."/>
            <person name="Aluru S."/>
            <person name="Martienssen R.A."/>
            <person name="Clifton S.W."/>
            <person name="McCombie W.R."/>
            <person name="Wing R.A."/>
            <person name="Wilson R.K."/>
        </authorList>
    </citation>
    <scope>NUCLEOTIDE SEQUENCE [LARGE SCALE GENOMIC DNA]</scope>
    <source>
        <strain evidence="6">cv. B73</strain>
    </source>
</reference>
<dbReference type="GO" id="GO:0004867">
    <property type="term" value="F:serine-type endopeptidase inhibitor activity"/>
    <property type="evidence" value="ECO:0007669"/>
    <property type="project" value="UniProtKB-KW"/>
</dbReference>
<dbReference type="EnsemblPlants" id="Zm00001eb230700_T001">
    <property type="protein sequence ID" value="Zm00001eb230700_P001"/>
    <property type="gene ID" value="Zm00001eb230700"/>
</dbReference>
<proteinExistence type="inferred from homology"/>